<comment type="caution">
    <text evidence="1">The sequence shown here is derived from an EMBL/GenBank/DDBJ whole genome shotgun (WGS) entry which is preliminary data.</text>
</comment>
<sequence>MDEVVFEPVLEESAIVVRDTVNSRQSTFHFEHLIEPQQSDAVGFPFPAMAKCSLSTAAVTIPNSVAVVVRTGDREMLGQVSHQSSDSFPADEYYVELNTAVKSYLHFTSAFDVQSTEEQVQISFQAEVPVELASRAHVNQPTATIQTTEDPAHLAEAITALSAGQLDSPERSYPAHRPHPPAIELSDRLDLSAVDSRPNDELTIEVPETPKGVFAAAPLAYYLKSNIEFDSDPAFVVGDRRYDLGAQYEETLADILKQVFYCDCLVRTEGLYQVELDGLENVRDHFSVGFDTLYEMDTATQLRHYLAVDIDQLRPRFPQWLLTAYVSSNPKTIEAIPHLLDELAIIRTEPFVEIPKQTLESQALDLFLRTPFRSPLTRSGDGEQWPESERFVRIEKDDSKHHTSVSDDICLNANEFIRQGYLNRENRPLSDQPITVVVVHNDAKMIAEAKQVRTVYGTHKQFEFELQTYEAVSREQLAEILQSDIDFLHYIGHATHEGIECTDGYLDVETLDDVAIETFFLNACQSYTQGRHLVEKGAVGGVVTLSNINSHSATDVGAMLAKLLNQGFTIRSGLEIARSMSITGGQYSTVGDAGVELVQAESGTPYLVELEETSDGWRTTVETYPTKTFGMGSLFSLQIGPSGRYYLTSDTHGPFDLSAEKLANFLSLEQAPVRVDNILRWSSEIEL</sequence>
<proteinExistence type="predicted"/>
<gene>
    <name evidence="1" type="ORF">ACFQJC_07400</name>
</gene>
<dbReference type="Proteomes" id="UP001596481">
    <property type="component" value="Unassembled WGS sequence"/>
</dbReference>
<dbReference type="EMBL" id="JBHTAA010000002">
    <property type="protein sequence ID" value="MFC7203337.1"/>
    <property type="molecule type" value="Genomic_DNA"/>
</dbReference>
<accession>A0ABD5ZED1</accession>
<evidence type="ECO:0000313" key="2">
    <source>
        <dbReference type="Proteomes" id="UP001596481"/>
    </source>
</evidence>
<name>A0ABD5ZED1_9EURY</name>
<dbReference type="AlphaFoldDB" id="A0ABD5ZED1"/>
<evidence type="ECO:0008006" key="3">
    <source>
        <dbReference type="Google" id="ProtNLM"/>
    </source>
</evidence>
<keyword evidence="2" id="KW-1185">Reference proteome</keyword>
<reference evidence="1 2" key="1">
    <citation type="journal article" date="2019" name="Int. J. Syst. Evol. Microbiol.">
        <title>The Global Catalogue of Microorganisms (GCM) 10K type strain sequencing project: providing services to taxonomists for standard genome sequencing and annotation.</title>
        <authorList>
            <consortium name="The Broad Institute Genomics Platform"/>
            <consortium name="The Broad Institute Genome Sequencing Center for Infectious Disease"/>
            <person name="Wu L."/>
            <person name="Ma J."/>
        </authorList>
    </citation>
    <scope>NUCLEOTIDE SEQUENCE [LARGE SCALE GENOMIC DNA]</scope>
    <source>
        <strain evidence="1 2">DSM 29988</strain>
    </source>
</reference>
<organism evidence="1 2">
    <name type="scientific">Haloferax namakaokahaiae</name>
    <dbReference type="NCBI Taxonomy" id="1748331"/>
    <lineage>
        <taxon>Archaea</taxon>
        <taxon>Methanobacteriati</taxon>
        <taxon>Methanobacteriota</taxon>
        <taxon>Stenosarchaea group</taxon>
        <taxon>Halobacteria</taxon>
        <taxon>Halobacteriales</taxon>
        <taxon>Haloferacaceae</taxon>
        <taxon>Haloferax</taxon>
    </lineage>
</organism>
<evidence type="ECO:0000313" key="1">
    <source>
        <dbReference type="EMBL" id="MFC7203337.1"/>
    </source>
</evidence>
<protein>
    <recommendedName>
        <fullName evidence="3">CHAT domain-containing protein</fullName>
    </recommendedName>
</protein>
<dbReference type="RefSeq" id="WP_390222676.1">
    <property type="nucleotide sequence ID" value="NZ_JBHTAA010000002.1"/>
</dbReference>